<evidence type="ECO:0000313" key="1">
    <source>
        <dbReference type="EMBL" id="RPM12221.1"/>
    </source>
</evidence>
<sequence length="764" mass="86083">MDIWNWVEKLRADLREAGQEQSARLIDELTAYVCDLEVERAEALLPEVKALSRTLNNPWLEIFVRHWEMRNRVGNQLEGETALADAVSLFELANRDDTQACPQSVCVTQDLASCYANVDGPGWVEERIEVCDETLARIDPTWACFHCLSNEKAEALLDDGRGEDALAFLAEQEKKILAAGEEVFDSLLEMRVAILLNLGRAEQALALIGEMEEKVEGAEWNNISQPRRLYKAHGLALLGRDEEALEALLPFSEIAPRYRTIWLRAVYLLLQRTPERNTWDFGGRLQQMLEHYSQKGAHRVVIDVASQAIRLALQRGSVWSARRHLALAEQHAQQLQRDRGASQLLAGLREEIDAAPQQQELPVPAAELLDWLAAQGSEDAPRNPEKEVQWLLQALAERPDDTALREVAASALQACSADDEAIDLLWEYVERHTDEEQQLAYYLLNALLARGEYDQVKRLGRLYADSVPLIALWSEVKLAEKLNDWPELERACQSVLEISPGSLGAHSLLGKALMEQDRFAEAALAYQRLAGKLEEPQSVQWDQMTAASAARDWTMLREVAAGMGMEFAAGDGPIEEDWGWVIVRYIEDGEALDYYARRTGPVTARVLENAPGNRSQRVGDWVVFDAGLIYPAPEDEEERKRFVPTYAVVHVLESGGYSPSWLVDGVYPGDEAFDAFRETLDARGWKVWVHSNRDYQVTDASSGEELRAIYFTVATPAQQAPRDLHQALQEATGQWPHRMCWLRLAEAAEVDTQPHLDAIERYGL</sequence>
<protein>
    <submittedName>
        <fullName evidence="1">Uncharacterized protein</fullName>
    </submittedName>
</protein>
<dbReference type="InterPro" id="IPR011990">
    <property type="entry name" value="TPR-like_helical_dom_sf"/>
</dbReference>
<gene>
    <name evidence="1" type="ORF">IPC1295_20225</name>
    <name evidence="2" type="ORF">L4V69_25535</name>
</gene>
<proteinExistence type="predicted"/>
<dbReference type="SUPFAM" id="SSF48452">
    <property type="entry name" value="TPR-like"/>
    <property type="match status" value="2"/>
</dbReference>
<organism evidence="1 3">
    <name type="scientific">Pseudomonas aeruginosa</name>
    <dbReference type="NCBI Taxonomy" id="287"/>
    <lineage>
        <taxon>Bacteria</taxon>
        <taxon>Pseudomonadati</taxon>
        <taxon>Pseudomonadota</taxon>
        <taxon>Gammaproteobacteria</taxon>
        <taxon>Pseudomonadales</taxon>
        <taxon>Pseudomonadaceae</taxon>
        <taxon>Pseudomonas</taxon>
    </lineage>
</organism>
<reference evidence="2" key="4">
    <citation type="submission" date="2023-10" db="EMBL/GenBank/DDBJ databases">
        <title>Pathogen: clinical or host-associated sample.</title>
        <authorList>
            <person name="Hergert J."/>
            <person name="Casey R."/>
            <person name="Wagner J."/>
            <person name="Young E.L."/>
            <person name="Oakeson K.F."/>
        </authorList>
    </citation>
    <scope>NUCLEOTIDE SEQUENCE</scope>
    <source>
        <strain evidence="2">2021CK-01020</strain>
    </source>
</reference>
<name>A0A069Q443_PSEAI</name>
<accession>A0A1S1C4X1</accession>
<reference evidence="2" key="3">
    <citation type="submission" date="2023-06" db="EMBL/GenBank/DDBJ databases">
        <authorList>
            <consortium name="Clinical and Environmental Microbiology Branch: Whole genome sequencing antimicrobial resistance pathogens in the healthcare setting"/>
        </authorList>
    </citation>
    <scope>NUCLEOTIDE SEQUENCE</scope>
    <source>
        <strain evidence="2">2021CK-01020</strain>
    </source>
</reference>
<reference evidence="1 3" key="1">
    <citation type="submission" date="2017-08" db="EMBL/GenBank/DDBJ databases">
        <authorList>
            <person name="Feschi L."/>
            <person name="Jeukens J."/>
            <person name="Emond-Rheault J.-G."/>
            <person name="Kukavica-Ibrulj I."/>
            <person name="Boyle B."/>
            <person name="Levesque R.C."/>
        </authorList>
    </citation>
    <scope>NUCLEOTIDE SEQUENCE [LARGE SCALE GENOMIC DNA]</scope>
    <source>
        <strain evidence="1 3">PA-W36</strain>
    </source>
</reference>
<dbReference type="EMBL" id="CP136986">
    <property type="protein sequence ID" value="WOS75861.1"/>
    <property type="molecule type" value="Genomic_DNA"/>
</dbReference>
<dbReference type="OMA" id="CPQSICV"/>
<dbReference type="Proteomes" id="UP000284767">
    <property type="component" value="Unassembled WGS sequence"/>
</dbReference>
<accession>A0A069Q443</accession>
<evidence type="ECO:0000313" key="3">
    <source>
        <dbReference type="Proteomes" id="UP000284767"/>
    </source>
</evidence>
<dbReference type="EMBL" id="NSNE01000012">
    <property type="protein sequence ID" value="RPM12221.1"/>
    <property type="molecule type" value="Genomic_DNA"/>
</dbReference>
<evidence type="ECO:0000313" key="2">
    <source>
        <dbReference type="EMBL" id="WOS75861.1"/>
    </source>
</evidence>
<dbReference type="Proteomes" id="UP001297540">
    <property type="component" value="Chromosome"/>
</dbReference>
<dbReference type="AlphaFoldDB" id="A0A069Q443"/>
<dbReference type="Gene3D" id="1.25.40.10">
    <property type="entry name" value="Tetratricopeptide repeat domain"/>
    <property type="match status" value="2"/>
</dbReference>
<dbReference type="RefSeq" id="WP_003082116.1">
    <property type="nucleotide sequence ID" value="NZ_AP014622.1"/>
</dbReference>
<dbReference type="KEGG" id="paeb:NCGM1900_1539"/>
<reference evidence="1 3" key="2">
    <citation type="submission" date="2019-01" db="EMBL/GenBank/DDBJ databases">
        <title>The Pseudomonas aeruginosa pan-genome provides new insights on its population structure, horizontal gene transfer and pathogenicity.</title>
        <authorList>
            <person name="Freschi L."/>
            <person name="Vincent A.T."/>
            <person name="Jeukens J."/>
            <person name="Emond-Rheault J.-G."/>
            <person name="Kukavica-Ibrulj I."/>
            <person name="Dupont M.-J."/>
            <person name="Charette S.J."/>
            <person name="Boyle B."/>
            <person name="Levesque R.C."/>
        </authorList>
    </citation>
    <scope>NUCLEOTIDE SEQUENCE [LARGE SCALE GENOMIC DNA]</scope>
    <source>
        <strain evidence="1 3">PA-W36</strain>
    </source>
</reference>